<dbReference type="AlphaFoldDB" id="A0A1F5Z3J1"/>
<evidence type="ECO:0000313" key="1">
    <source>
        <dbReference type="EMBL" id="OGG07011.1"/>
    </source>
</evidence>
<evidence type="ECO:0000313" key="2">
    <source>
        <dbReference type="Proteomes" id="UP000177354"/>
    </source>
</evidence>
<dbReference type="Proteomes" id="UP000177354">
    <property type="component" value="Unassembled WGS sequence"/>
</dbReference>
<comment type="caution">
    <text evidence="1">The sequence shown here is derived from an EMBL/GenBank/DDBJ whole genome shotgun (WGS) entry which is preliminary data.</text>
</comment>
<sequence length="538" mass="59504">MKLAGKEDISITPQLIGQKGELIPKPVPQNFEYITLSKDKPTVIRPSDFRIGRVESGFSGEPPDVFLYINASSVAGDGPTTQALQASEGLKRIAQYLGKPIYYVGPDYNGSDIAESDWTGSLPDQLTSIPSNSASIQEKYDDVTNGLIETVNILGQKGVKKIIAVSTGYTGFVPYGFKEALVIANKNGFNINAKLIIQDSSLPDTDKPSEILDKINGHPIDRFYPKSYESDENLEVWLITNNWLDFNIKWVRNRAPKGTLSASSSFPFTPEYIRRWQQWRQVSKEEAREKLIALTASKNPQFAQGLLTEDAVFIPLIASSGYFNPDSIGKWMTEDQFNDVITGSRTLVNSLLLTSDKVKRPIILSGVENFVNYINSLRIPYVEELGDHKNSGKVLLVRAPRFPQSEYGLYHRAADVSIHRTTQANTSAEGVIAGVPQIILTMPGNGYMDTQKMDKGAYIRGLRQYEVGVSPEKLADRITGIINDPGESASLVDLADTYFLQEHMNPGTNFFSVVGHISGIPIPGFPNENTVFKSNHSK</sequence>
<organism evidence="1 2">
    <name type="scientific">Candidatus Gottesmanbacteria bacterium RIFCSPHIGHO2_01_FULL_40_15</name>
    <dbReference type="NCBI Taxonomy" id="1798376"/>
    <lineage>
        <taxon>Bacteria</taxon>
        <taxon>Candidatus Gottesmaniibacteriota</taxon>
    </lineage>
</organism>
<name>A0A1F5Z3J1_9BACT</name>
<proteinExistence type="predicted"/>
<evidence type="ECO:0008006" key="3">
    <source>
        <dbReference type="Google" id="ProtNLM"/>
    </source>
</evidence>
<gene>
    <name evidence="1" type="ORF">A2777_04040</name>
</gene>
<accession>A0A1F5Z3J1</accession>
<reference evidence="1 2" key="1">
    <citation type="journal article" date="2016" name="Nat. Commun.">
        <title>Thousands of microbial genomes shed light on interconnected biogeochemical processes in an aquifer system.</title>
        <authorList>
            <person name="Anantharaman K."/>
            <person name="Brown C.T."/>
            <person name="Hug L.A."/>
            <person name="Sharon I."/>
            <person name="Castelle C.J."/>
            <person name="Probst A.J."/>
            <person name="Thomas B.C."/>
            <person name="Singh A."/>
            <person name="Wilkins M.J."/>
            <person name="Karaoz U."/>
            <person name="Brodie E.L."/>
            <person name="Williams K.H."/>
            <person name="Hubbard S.S."/>
            <person name="Banfield J.F."/>
        </authorList>
    </citation>
    <scope>NUCLEOTIDE SEQUENCE [LARGE SCALE GENOMIC DNA]</scope>
</reference>
<protein>
    <recommendedName>
        <fullName evidence="3">Glycosyl transferase family 28 C-terminal domain-containing protein</fullName>
    </recommendedName>
</protein>
<dbReference type="EMBL" id="MFJF01000012">
    <property type="protein sequence ID" value="OGG07011.1"/>
    <property type="molecule type" value="Genomic_DNA"/>
</dbReference>